<accession>A0ABQ4KLJ3</accession>
<keyword evidence="3" id="KW-1185">Reference proteome</keyword>
<evidence type="ECO:0000256" key="1">
    <source>
        <dbReference type="SAM" id="MobiDB-lite"/>
    </source>
</evidence>
<dbReference type="NCBIfam" id="TIGR01784">
    <property type="entry name" value="T_den_put_tspse"/>
    <property type="match status" value="1"/>
</dbReference>
<comment type="caution">
    <text evidence="2">The sequence shown here is derived from an EMBL/GenBank/DDBJ whole genome shotgun (WGS) entry which is preliminary data.</text>
</comment>
<dbReference type="Pfam" id="PF12784">
    <property type="entry name" value="PDDEXK_2"/>
    <property type="match status" value="1"/>
</dbReference>
<proteinExistence type="predicted"/>
<dbReference type="PANTHER" id="PTHR41317:SF1">
    <property type="entry name" value="PD-(D_E)XK NUCLEASE FAMILY TRANSPOSASE"/>
    <property type="match status" value="1"/>
</dbReference>
<gene>
    <name evidence="2" type="ORF">J8TS2_25360</name>
</gene>
<dbReference type="EMBL" id="BORB01000020">
    <property type="protein sequence ID" value="GIN58217.1"/>
    <property type="molecule type" value="Genomic_DNA"/>
</dbReference>
<dbReference type="InterPro" id="IPR010106">
    <property type="entry name" value="RpnA"/>
</dbReference>
<sequence length="419" mass="50348">MALAKPLCEGTTVYTTLIHEDSTNYNKRQPSPKLLKRIPLGKLMDLKIDYAFKQLFGSEKNKHLMIVFLNAFLQKAGRGQIKDIAFLNTEIGREYVDDKLSRLDILVVTEHDERINVEIQFSNKYNMINRSLFYWSRLYTETLKKNMDYDELRPVISINILNYTMLDQTDRYHTMYHLYEDQEIFKLTNTMEFHYIEMPKLLRDWKEDQLDPWNDLLVRWLLLLGIVDHRNGKVYEDIYKELEVIAMDDKILYSAFEGWEELSMTEEEVRAYESRLKHILDEEAYRTKMDKWEQKNREAEERNRKVEERNRVAEERNRVAEERNRVAEERNREAEERNLKKARNLEQRENAITQKTKEVERKAKEVEQKEKEAKQKEIQAKMEIAIRLLKAGVKVDLIVESTGFRKEEIMELQREMNNS</sequence>
<evidence type="ECO:0000313" key="2">
    <source>
        <dbReference type="EMBL" id="GIN58217.1"/>
    </source>
</evidence>
<dbReference type="Proteomes" id="UP000679950">
    <property type="component" value="Unassembled WGS sequence"/>
</dbReference>
<name>A0ABQ4KLJ3_9BACI</name>
<reference evidence="2 3" key="1">
    <citation type="submission" date="2021-03" db="EMBL/GenBank/DDBJ databases">
        <title>Antimicrobial resistance genes in bacteria isolated from Japanese honey, and their potential for conferring macrolide and lincosamide resistance in the American foulbrood pathogen Paenibacillus larvae.</title>
        <authorList>
            <person name="Okamoto M."/>
            <person name="Kumagai M."/>
            <person name="Kanamori H."/>
            <person name="Takamatsu D."/>
        </authorList>
    </citation>
    <scope>NUCLEOTIDE SEQUENCE [LARGE SCALE GENOMIC DNA]</scope>
    <source>
        <strain evidence="2 3">J8TS2</strain>
    </source>
</reference>
<dbReference type="PANTHER" id="PTHR41317">
    <property type="entry name" value="PD-(D_E)XK NUCLEASE FAMILY TRANSPOSASE"/>
    <property type="match status" value="1"/>
</dbReference>
<organism evidence="2 3">
    <name type="scientific">Lederbergia ruris</name>
    <dbReference type="NCBI Taxonomy" id="217495"/>
    <lineage>
        <taxon>Bacteria</taxon>
        <taxon>Bacillati</taxon>
        <taxon>Bacillota</taxon>
        <taxon>Bacilli</taxon>
        <taxon>Bacillales</taxon>
        <taxon>Bacillaceae</taxon>
        <taxon>Lederbergia</taxon>
    </lineage>
</organism>
<evidence type="ECO:0000313" key="3">
    <source>
        <dbReference type="Proteomes" id="UP000679950"/>
    </source>
</evidence>
<protein>
    <recommendedName>
        <fullName evidence="4">Rpn family recombination-promoting nuclease/putative transposase</fullName>
    </recommendedName>
</protein>
<dbReference type="RefSeq" id="WP_246516853.1">
    <property type="nucleotide sequence ID" value="NZ_BORB01000020.1"/>
</dbReference>
<feature type="region of interest" description="Disordered" evidence="1">
    <location>
        <begin position="291"/>
        <end position="353"/>
    </location>
</feature>
<evidence type="ECO:0008006" key="4">
    <source>
        <dbReference type="Google" id="ProtNLM"/>
    </source>
</evidence>